<evidence type="ECO:0000313" key="2">
    <source>
        <dbReference type="EMBL" id="ANP72980.1"/>
    </source>
</evidence>
<dbReference type="Pfam" id="PF06259">
    <property type="entry name" value="Abhydrolase_8"/>
    <property type="match status" value="2"/>
</dbReference>
<feature type="domain" description="DUF1023" evidence="1">
    <location>
        <begin position="229"/>
        <end position="288"/>
    </location>
</feature>
<evidence type="ECO:0000313" key="3">
    <source>
        <dbReference type="Proteomes" id="UP000092582"/>
    </source>
</evidence>
<dbReference type="KEGG" id="cart:PA27867_2028"/>
<dbReference type="PATRIC" id="fig|670052.7.peg.2088"/>
<evidence type="ECO:0000259" key="1">
    <source>
        <dbReference type="Pfam" id="PF06259"/>
    </source>
</evidence>
<dbReference type="AlphaFoldDB" id="A0A1B1BK74"/>
<accession>A0A1B1BK74</accession>
<dbReference type="InterPro" id="IPR029058">
    <property type="entry name" value="AB_hydrolase_fold"/>
</dbReference>
<feature type="domain" description="DUF1023" evidence="1">
    <location>
        <begin position="307"/>
        <end position="432"/>
    </location>
</feature>
<proteinExistence type="predicted"/>
<sequence length="500" mass="50847" precursor="true">MLFEAAALVTASLALVGVGGTAAVPEYSAIGASALGSPALGSSEFGASDLGVQEAVAARLSDRQGDVGSAPLWAQLEVQSAASVDIDLTTLRSMTGPNLLVGMSQLPLADLATFAADFPTHIDALLAAPPQAAVVTAWWTMLDSTQRATLTAATPQLVGNLDGVPLAQRSRANESFLRDSLAEAERALDGVLSATERSRLSSQVAMLNQVAEALHASEDGPKRSLVLLDTTGSGRAAIALGNPDTADYIGYLVPGMNYQVEPQIVNWTTVADDLYREQAAVLADGAAERTTPAPTVVTASVLLGVASAVASVSPAAAPAAAPTIATIAWIGYEAPDLFSVGGLDRAEAGANFLETSWAGVRATRGGDQPFVSVFAHSYGSTVALLALANGSVEVDALVVVGSPGSAIQSAAKLKVTGENVFVGKADWDPAVNSAFFGSDPGAASYGARVLGVRGGTDARTGKTLAGSLGHNDYFTPGSESLHNMALIGTDNAELATDDIE</sequence>
<dbReference type="InterPro" id="IPR010427">
    <property type="entry name" value="DUF1023"/>
</dbReference>
<name>A0A1B1BK74_9MICO</name>
<dbReference type="EMBL" id="CP016282">
    <property type="protein sequence ID" value="ANP72980.1"/>
    <property type="molecule type" value="Genomic_DNA"/>
</dbReference>
<reference evidence="2 3" key="1">
    <citation type="submission" date="2016-06" db="EMBL/GenBank/DDBJ databases">
        <title>Genome sequencing of Cryobacterium arcticum PAMC 27867.</title>
        <authorList>
            <person name="Lee J."/>
            <person name="Kim O.-S."/>
        </authorList>
    </citation>
    <scope>NUCLEOTIDE SEQUENCE [LARGE SCALE GENOMIC DNA]</scope>
    <source>
        <strain evidence="2 3">PAMC 27867</strain>
    </source>
</reference>
<gene>
    <name evidence="2" type="ORF">PA27867_2028</name>
</gene>
<dbReference type="ESTHER" id="9mico-a0a1b1bk74">
    <property type="family name" value="Duf_1023"/>
</dbReference>
<protein>
    <submittedName>
        <fullName evidence="2">Putative secreted protein</fullName>
    </submittedName>
</protein>
<dbReference type="Proteomes" id="UP000092582">
    <property type="component" value="Chromosome 1"/>
</dbReference>
<keyword evidence="3" id="KW-1185">Reference proteome</keyword>
<organism evidence="2 3">
    <name type="scientific">Cryobacterium arcticum</name>
    <dbReference type="NCBI Taxonomy" id="670052"/>
    <lineage>
        <taxon>Bacteria</taxon>
        <taxon>Bacillati</taxon>
        <taxon>Actinomycetota</taxon>
        <taxon>Actinomycetes</taxon>
        <taxon>Micrococcales</taxon>
        <taxon>Microbacteriaceae</taxon>
        <taxon>Cryobacterium</taxon>
    </lineage>
</organism>
<dbReference type="SUPFAM" id="SSF53474">
    <property type="entry name" value="alpha/beta-Hydrolases"/>
    <property type="match status" value="1"/>
</dbReference>
<dbReference type="STRING" id="670052.PA27867_2028"/>